<reference evidence="1 2" key="1">
    <citation type="submission" date="2024-03" db="EMBL/GenBank/DDBJ databases">
        <title>Cognatishimia coralii sp. nov., a marine bacterium isolated from coral surrounding seawater.</title>
        <authorList>
            <person name="Liu X."/>
            <person name="Liu S."/>
            <person name="Sun H."/>
            <person name="Zhang Y."/>
        </authorList>
    </citation>
    <scope>NUCLEOTIDE SEQUENCE [LARGE SCALE GENOMIC DNA]</scope>
    <source>
        <strain evidence="1 2">D5M38</strain>
    </source>
</reference>
<evidence type="ECO:0000313" key="1">
    <source>
        <dbReference type="EMBL" id="MEJ5219167.1"/>
    </source>
</evidence>
<comment type="caution">
    <text evidence="1">The sequence shown here is derived from an EMBL/GenBank/DDBJ whole genome shotgun (WGS) entry which is preliminary data.</text>
</comment>
<sequence length="102" mass="10897">MAETKIAQVVEIATFELADGVTHEAFAIVDAQVEAEHVSLQPGFVSRETGATDTGWIAIVHWESAEAAQASMDSFGSAPAAAEFMGMMDVSTMAMARYDINR</sequence>
<proteinExistence type="predicted"/>
<accession>A0ABU8QID2</accession>
<organism evidence="1 2">
    <name type="scientific">Cognatishimia coralii</name>
    <dbReference type="NCBI Taxonomy" id="3083254"/>
    <lineage>
        <taxon>Bacteria</taxon>
        <taxon>Pseudomonadati</taxon>
        <taxon>Pseudomonadota</taxon>
        <taxon>Alphaproteobacteria</taxon>
        <taxon>Rhodobacterales</taxon>
        <taxon>Paracoccaceae</taxon>
        <taxon>Cognatishimia</taxon>
    </lineage>
</organism>
<dbReference type="Proteomes" id="UP001368270">
    <property type="component" value="Unassembled WGS sequence"/>
</dbReference>
<dbReference type="RefSeq" id="WP_339403996.1">
    <property type="nucleotide sequence ID" value="NZ_JBBGAZ010000007.1"/>
</dbReference>
<evidence type="ECO:0000313" key="2">
    <source>
        <dbReference type="Proteomes" id="UP001368270"/>
    </source>
</evidence>
<gene>
    <name evidence="1" type="ORF">WG622_13000</name>
</gene>
<name>A0ABU8QID2_9RHOB</name>
<evidence type="ECO:0008006" key="3">
    <source>
        <dbReference type="Google" id="ProtNLM"/>
    </source>
</evidence>
<dbReference type="InterPro" id="IPR011008">
    <property type="entry name" value="Dimeric_a/b-barrel"/>
</dbReference>
<dbReference type="Gene3D" id="3.30.70.100">
    <property type="match status" value="1"/>
</dbReference>
<dbReference type="SUPFAM" id="SSF54909">
    <property type="entry name" value="Dimeric alpha+beta barrel"/>
    <property type="match status" value="1"/>
</dbReference>
<keyword evidence="2" id="KW-1185">Reference proteome</keyword>
<dbReference type="EMBL" id="JBBGAZ010000007">
    <property type="protein sequence ID" value="MEJ5219167.1"/>
    <property type="molecule type" value="Genomic_DNA"/>
</dbReference>
<protein>
    <recommendedName>
        <fullName evidence="3">ABM domain-containing protein</fullName>
    </recommendedName>
</protein>